<evidence type="ECO:0000313" key="1">
    <source>
        <dbReference type="EMBL" id="XDH87349.1"/>
    </source>
</evidence>
<gene>
    <name evidence="1" type="ORF">ABZP26_15010</name>
</gene>
<dbReference type="RefSeq" id="WP_128583650.1">
    <property type="nucleotide sequence ID" value="NZ_CP162514.1"/>
</dbReference>
<accession>A0AB39APD8</accession>
<dbReference type="EMBL" id="CP162514">
    <property type="protein sequence ID" value="XDH87349.1"/>
    <property type="molecule type" value="Genomic_DNA"/>
</dbReference>
<dbReference type="AlphaFoldDB" id="A0AB39APD8"/>
<organism evidence="1">
    <name type="scientific">Pseudoalteromonas sp. SD03</name>
    <dbReference type="NCBI Taxonomy" id="3231719"/>
    <lineage>
        <taxon>Bacteria</taxon>
        <taxon>Pseudomonadati</taxon>
        <taxon>Pseudomonadota</taxon>
        <taxon>Gammaproteobacteria</taxon>
        <taxon>Alteromonadales</taxon>
        <taxon>Pseudoalteromonadaceae</taxon>
        <taxon>Pseudoalteromonas</taxon>
    </lineage>
</organism>
<dbReference type="Pfam" id="PF14412">
    <property type="entry name" value="AHH"/>
    <property type="match status" value="1"/>
</dbReference>
<sequence length="234" mass="26973">MKQLQQYPHPERPQNPSPLEMAIYNYELKAKDFHNKRIAQKGQASEELKNKMARDFNHLQKEKERITAHARLQTDLKEYRELSASSSVTQLKQEKHHPTKKLARHLAAIGEPKPTKLHEAHHIICGKGQYQSANMLQTRLNLHLHGVGINDPINGVWLINFEKNKEQNWDSPASPPHRKLHRYNYETWINTNFGNAATPKALFLNRLKTVKVKIKTGTVPAGLLAPKDENWKAL</sequence>
<proteinExistence type="predicted"/>
<name>A0AB39APD8_9GAMM</name>
<reference evidence="1" key="1">
    <citation type="submission" date="2024-07" db="EMBL/GenBank/DDBJ databases">
        <authorList>
            <person name="Jiang Y."/>
            <person name="Qin Q."/>
        </authorList>
    </citation>
    <scope>NUCLEOTIDE SEQUENCE</scope>
    <source>
        <strain evidence="1">SD03</strain>
    </source>
</reference>
<dbReference type="InterPro" id="IPR032871">
    <property type="entry name" value="AHH_dom_containing"/>
</dbReference>
<protein>
    <submittedName>
        <fullName evidence="1">AHH domain-containing protein</fullName>
    </submittedName>
</protein>